<dbReference type="OrthoDB" id="9773738at2"/>
<dbReference type="InterPro" id="IPR036866">
    <property type="entry name" value="RibonucZ/Hydroxyglut_hydro"/>
</dbReference>
<dbReference type="SUPFAM" id="SSF56281">
    <property type="entry name" value="Metallo-hydrolase/oxidoreductase"/>
    <property type="match status" value="1"/>
</dbReference>
<dbReference type="Pfam" id="PF00753">
    <property type="entry name" value="Lactamase_B"/>
    <property type="match status" value="1"/>
</dbReference>
<dbReference type="Proteomes" id="UP000323142">
    <property type="component" value="Unassembled WGS sequence"/>
</dbReference>
<keyword evidence="2" id="KW-0479">Metal-binding</keyword>
<keyword evidence="4" id="KW-0862">Zinc</keyword>
<keyword evidence="3 6" id="KW-0378">Hydrolase</keyword>
<dbReference type="AlphaFoldDB" id="A0A5B2V7W5"/>
<feature type="domain" description="Metallo-beta-lactamase" evidence="5">
    <location>
        <begin position="71"/>
        <end position="276"/>
    </location>
</feature>
<dbReference type="SMART" id="SM00849">
    <property type="entry name" value="Lactamase_B"/>
    <property type="match status" value="1"/>
</dbReference>
<evidence type="ECO:0000313" key="7">
    <source>
        <dbReference type="Proteomes" id="UP000323142"/>
    </source>
</evidence>
<dbReference type="InterPro" id="IPR051013">
    <property type="entry name" value="MBL_superfamily_lactonases"/>
</dbReference>
<sequence length="300" mass="31974">MAVEVSSVPRWGRRGEIRMRQLRFGDVTLVALTDAVPPPADWLYAFPAHVAEFDAPARLRWAENGLFETRFCVHALVQDGAVTLVDAGLGPGPSSYFGGLRGRLDAELAAAGLDATMVTRVLFTHFHLDHVGWASREGQACFPNASYHAPEAELAHWRSWGERSALPHHVEAFDRAIAPLLAGGMVTGLQPGCPVPGAPALAYRAVPGHTAGHCGVVLDDGVRRLAIAGDAWHSPAQIERPDWGHRADADPAAAAASRQALACWAHEIGAVIAAGHFPERHGFGTVEAAPSGGFRWEPLG</sequence>
<evidence type="ECO:0000259" key="5">
    <source>
        <dbReference type="SMART" id="SM00849"/>
    </source>
</evidence>
<comment type="similarity">
    <text evidence="1">Belongs to the metallo-beta-lactamase superfamily.</text>
</comment>
<dbReference type="Gene3D" id="3.60.15.10">
    <property type="entry name" value="Ribonuclease Z/Hydroxyacylglutathione hydrolase-like"/>
    <property type="match status" value="1"/>
</dbReference>
<reference evidence="6 7" key="2">
    <citation type="submission" date="2019-09" db="EMBL/GenBank/DDBJ databases">
        <authorList>
            <person name="Jin C."/>
        </authorList>
    </citation>
    <scope>NUCLEOTIDE SEQUENCE [LARGE SCALE GENOMIC DNA]</scope>
    <source>
        <strain evidence="6 7">BN140002</strain>
    </source>
</reference>
<dbReference type="PANTHER" id="PTHR42978:SF6">
    <property type="entry name" value="QUORUM-QUENCHING LACTONASE YTNP-RELATED"/>
    <property type="match status" value="1"/>
</dbReference>
<dbReference type="GO" id="GO:0046872">
    <property type="term" value="F:metal ion binding"/>
    <property type="evidence" value="ECO:0007669"/>
    <property type="project" value="UniProtKB-KW"/>
</dbReference>
<comment type="caution">
    <text evidence="6">The sequence shown here is derived from an EMBL/GenBank/DDBJ whole genome shotgun (WGS) entry which is preliminary data.</text>
</comment>
<dbReference type="GO" id="GO:0016787">
    <property type="term" value="F:hydrolase activity"/>
    <property type="evidence" value="ECO:0007669"/>
    <property type="project" value="UniProtKB-KW"/>
</dbReference>
<organism evidence="6 7">
    <name type="scientific">Salinarimonas soli</name>
    <dbReference type="NCBI Taxonomy" id="1638099"/>
    <lineage>
        <taxon>Bacteria</taxon>
        <taxon>Pseudomonadati</taxon>
        <taxon>Pseudomonadota</taxon>
        <taxon>Alphaproteobacteria</taxon>
        <taxon>Hyphomicrobiales</taxon>
        <taxon>Salinarimonadaceae</taxon>
        <taxon>Salinarimonas</taxon>
    </lineage>
</organism>
<dbReference type="PANTHER" id="PTHR42978">
    <property type="entry name" value="QUORUM-QUENCHING LACTONASE YTNP-RELATED-RELATED"/>
    <property type="match status" value="1"/>
</dbReference>
<protein>
    <submittedName>
        <fullName evidence="6">MBL fold metallo-hydrolase</fullName>
    </submittedName>
</protein>
<evidence type="ECO:0000256" key="4">
    <source>
        <dbReference type="ARBA" id="ARBA00022833"/>
    </source>
</evidence>
<evidence type="ECO:0000256" key="1">
    <source>
        <dbReference type="ARBA" id="ARBA00007749"/>
    </source>
</evidence>
<keyword evidence="7" id="KW-1185">Reference proteome</keyword>
<evidence type="ECO:0000313" key="6">
    <source>
        <dbReference type="EMBL" id="KAA2234858.1"/>
    </source>
</evidence>
<reference evidence="6 7" key="1">
    <citation type="submission" date="2019-09" db="EMBL/GenBank/DDBJ databases">
        <title>Salinarimonas rosea gen. nov., sp. nov., a new member of the a-2 subgroup of the Proteobacteria.</title>
        <authorList>
            <person name="Liu J."/>
        </authorList>
    </citation>
    <scope>NUCLEOTIDE SEQUENCE [LARGE SCALE GENOMIC DNA]</scope>
    <source>
        <strain evidence="6 7">BN140002</strain>
    </source>
</reference>
<evidence type="ECO:0000256" key="3">
    <source>
        <dbReference type="ARBA" id="ARBA00022801"/>
    </source>
</evidence>
<name>A0A5B2V7W5_9HYPH</name>
<dbReference type="EMBL" id="VUOA01000041">
    <property type="protein sequence ID" value="KAA2234858.1"/>
    <property type="molecule type" value="Genomic_DNA"/>
</dbReference>
<proteinExistence type="inferred from homology"/>
<dbReference type="InterPro" id="IPR001279">
    <property type="entry name" value="Metallo-B-lactamas"/>
</dbReference>
<accession>A0A5B2V7W5</accession>
<gene>
    <name evidence="6" type="ORF">F0L46_22435</name>
</gene>
<evidence type="ECO:0000256" key="2">
    <source>
        <dbReference type="ARBA" id="ARBA00022723"/>
    </source>
</evidence>